<sequence>MKTIIPWATLLACGHAMAEVVTLDSPKDSVMVSSQGTAMNPKVSDEACFSGRDFAGAVRSRDKYDEKATQRHLRFNHFAPAEIYSTFGTAKDKINGNTEGIFTANSPALLNTVKRCADNPATVGFIY</sequence>
<protein>
    <submittedName>
        <fullName evidence="2">Uncharacterized protein</fullName>
    </submittedName>
</protein>
<evidence type="ECO:0000256" key="1">
    <source>
        <dbReference type="SAM" id="SignalP"/>
    </source>
</evidence>
<feature type="chain" id="PRO_5025347457" evidence="1">
    <location>
        <begin position="19"/>
        <end position="127"/>
    </location>
</feature>
<evidence type="ECO:0000313" key="2">
    <source>
        <dbReference type="EMBL" id="VGO18934.1"/>
    </source>
</evidence>
<evidence type="ECO:0000313" key="3">
    <source>
        <dbReference type="Proteomes" id="UP000346198"/>
    </source>
</evidence>
<keyword evidence="3" id="KW-1185">Reference proteome</keyword>
<accession>A0A6C2UHX5</accession>
<dbReference type="RefSeq" id="WP_136060376.1">
    <property type="nucleotide sequence ID" value="NZ_CAAHFH010000001.1"/>
</dbReference>
<feature type="signal peptide" evidence="1">
    <location>
        <begin position="1"/>
        <end position="18"/>
    </location>
</feature>
<name>A0A6C2UHX5_9BACT</name>
<keyword evidence="1" id="KW-0732">Signal</keyword>
<dbReference type="EMBL" id="CAAHFH010000001">
    <property type="protein sequence ID" value="VGO18934.1"/>
    <property type="molecule type" value="Genomic_DNA"/>
</dbReference>
<reference evidence="2 3" key="1">
    <citation type="submission" date="2019-04" db="EMBL/GenBank/DDBJ databases">
        <authorList>
            <person name="Van Vliet M D."/>
        </authorList>
    </citation>
    <scope>NUCLEOTIDE SEQUENCE [LARGE SCALE GENOMIC DNA]</scope>
    <source>
        <strain evidence="2 3">F21</strain>
    </source>
</reference>
<proteinExistence type="predicted"/>
<dbReference type="Proteomes" id="UP000346198">
    <property type="component" value="Unassembled WGS sequence"/>
</dbReference>
<gene>
    <name evidence="2" type="ORF">SCARR_00987</name>
</gene>
<organism evidence="2 3">
    <name type="scientific">Pontiella sulfatireligans</name>
    <dbReference type="NCBI Taxonomy" id="2750658"/>
    <lineage>
        <taxon>Bacteria</taxon>
        <taxon>Pseudomonadati</taxon>
        <taxon>Kiritimatiellota</taxon>
        <taxon>Kiritimatiellia</taxon>
        <taxon>Kiritimatiellales</taxon>
        <taxon>Pontiellaceae</taxon>
        <taxon>Pontiella</taxon>
    </lineage>
</organism>
<dbReference type="AlphaFoldDB" id="A0A6C2UHX5"/>